<proteinExistence type="predicted"/>
<dbReference type="Proteomes" id="UP000029843">
    <property type="component" value="Unassembled WGS sequence"/>
</dbReference>
<evidence type="ECO:0008006" key="4">
    <source>
        <dbReference type="Google" id="ProtNLM"/>
    </source>
</evidence>
<dbReference type="PANTHER" id="PTHR36842">
    <property type="entry name" value="PROTEIN TOLB HOMOLOG"/>
    <property type="match status" value="1"/>
</dbReference>
<evidence type="ECO:0000313" key="2">
    <source>
        <dbReference type="EMBL" id="KGJ94761.1"/>
    </source>
</evidence>
<sequence length="979" mass="110468" precursor="true">MKVSKVLTAITLALSSIAFNSQAELVDSTQNWQTFETENFRVHFTPEYRRWALSSAREMEVVRQLIKEQQGRILTEKVDAYIVDPYNAANGFALPLSHRPYMAFFATPPQSDTIIANSTGWQQLLVLHEYVHLVHLGQKSRSTWRNNLANWYDIYDASQINEERWVSEGYATLLESKLTGRGRLFNNQVEAIIQQFARQGALPSYDQLNAGDDSFMSGSMAYLVGVRYLKWLEDNYGEETLDSVWTRWSAVEQRDFEMAFQGVFPDTAKNLYQRFIAEYTFKAMQHEVQLTAQSNEDNRSKLWLDLTGYTSGPSLSPNGDHLAVVETQRTEKGNSTQLTIYNTGENTKSIEEFAKKSEKLLADDPQDIADKAPNVFKREVAYTLNQRNNRGIKNPRWLDNNTIIYGSSSLSKKNNYHQDLFSWHLPTDTIKQLTRSANIRRFDISNDGQFIVAERSRFGNSQLVKINLAPGSLGEVIEELTPPSLEKVYDFPRLRPTIDDSPSTSFAYISSSLNNKWQLNVRQFDSEQTQIIPLPKHYQFLSFPEWSKDGQSLYFVAGLESATRLYKYDFSNKVLSALTSGEQVITWPMVKADSELLHMAINAQGPDIYQLDLNKANKQIITSTTTTSAMTVHLADKLKLPEATIVVDESIGRQSPYGIGPQQGTITIAESIYSASSSMLEIGYKSGDILSRFDWQVNASQDIFKNIISGASGAVRWQGWPIKLLAHGYVFDLKTDKQDSDALNLSKITEQGLLLEARYPYSKETLTIDVFAQAQASQFESSQHVDFSSLSFSLGIEQSWSHDQQSWGIAQTINAQLISAQDDLAEVNGNNGSYTGSNGLVNLNAHIHGFTLGFNYLWAQRSEDAGEILSLGGYASTLIQEKAHLNKQLAPELAFYRQVGNDYQAYQAYIPVRFIEIFYTRHKMAEQEVIDSYGVKGSLNNDFGFTGLTNIAINYGVAQVNPETTSSDTQGWVALSYKW</sequence>
<dbReference type="RefSeq" id="WP_033092666.1">
    <property type="nucleotide sequence ID" value="NZ_JQED01000005.1"/>
</dbReference>
<evidence type="ECO:0000313" key="3">
    <source>
        <dbReference type="Proteomes" id="UP000029843"/>
    </source>
</evidence>
<name>A0A099KW13_COLPS</name>
<dbReference type="PANTHER" id="PTHR36842:SF1">
    <property type="entry name" value="PROTEIN TOLB"/>
    <property type="match status" value="1"/>
</dbReference>
<comment type="caution">
    <text evidence="2">The sequence shown here is derived from an EMBL/GenBank/DDBJ whole genome shotgun (WGS) entry which is preliminary data.</text>
</comment>
<dbReference type="AlphaFoldDB" id="A0A099KW13"/>
<dbReference type="PATRIC" id="fig|28229.4.peg.970"/>
<dbReference type="Gene3D" id="2.120.10.30">
    <property type="entry name" value="TolB, C-terminal domain"/>
    <property type="match status" value="2"/>
</dbReference>
<accession>A0A099KW13</accession>
<keyword evidence="1" id="KW-0732">Signal</keyword>
<evidence type="ECO:0000256" key="1">
    <source>
        <dbReference type="SAM" id="SignalP"/>
    </source>
</evidence>
<dbReference type="EMBL" id="JQED01000005">
    <property type="protein sequence ID" value="KGJ94761.1"/>
    <property type="molecule type" value="Genomic_DNA"/>
</dbReference>
<dbReference type="OrthoDB" id="33879at2"/>
<gene>
    <name evidence="2" type="ORF">ND2E_1950</name>
</gene>
<protein>
    <recommendedName>
        <fullName evidence="4">WD40-like beta Propeller containing protein</fullName>
    </recommendedName>
</protein>
<dbReference type="InterPro" id="IPR011042">
    <property type="entry name" value="6-blade_b-propeller_TolB-like"/>
</dbReference>
<reference evidence="2 3" key="1">
    <citation type="submission" date="2014-08" db="EMBL/GenBank/DDBJ databases">
        <title>Genomic and Phenotypic Diversity of Colwellia psychrerythraea strains from Disparate Marine Basins.</title>
        <authorList>
            <person name="Techtmann S.M."/>
            <person name="Stelling S.C."/>
            <person name="Utturkar S.M."/>
            <person name="Alshibli N."/>
            <person name="Harris A."/>
            <person name="Brown S.D."/>
            <person name="Hazen T.C."/>
        </authorList>
    </citation>
    <scope>NUCLEOTIDE SEQUENCE [LARGE SCALE GENOMIC DNA]</scope>
    <source>
        <strain evidence="2 3">ND2E</strain>
    </source>
</reference>
<feature type="signal peptide" evidence="1">
    <location>
        <begin position="1"/>
        <end position="23"/>
    </location>
</feature>
<feature type="chain" id="PRO_5001949413" description="WD40-like beta Propeller containing protein" evidence="1">
    <location>
        <begin position="24"/>
        <end position="979"/>
    </location>
</feature>
<organism evidence="2 3">
    <name type="scientific">Colwellia psychrerythraea</name>
    <name type="common">Vibrio psychroerythus</name>
    <dbReference type="NCBI Taxonomy" id="28229"/>
    <lineage>
        <taxon>Bacteria</taxon>
        <taxon>Pseudomonadati</taxon>
        <taxon>Pseudomonadota</taxon>
        <taxon>Gammaproteobacteria</taxon>
        <taxon>Alteromonadales</taxon>
        <taxon>Colwelliaceae</taxon>
        <taxon>Colwellia</taxon>
    </lineage>
</organism>
<dbReference type="SUPFAM" id="SSF82171">
    <property type="entry name" value="DPP6 N-terminal domain-like"/>
    <property type="match status" value="1"/>
</dbReference>